<dbReference type="GO" id="GO:0003677">
    <property type="term" value="F:DNA binding"/>
    <property type="evidence" value="ECO:0007669"/>
    <property type="project" value="InterPro"/>
</dbReference>
<sequence length="636" mass="69289">MQFNRSQTDVKRVVRLHRGGPNNSFGFTLRVGCAKDPVINCSKLAMASENRGALSAAPAKGTQRLPSFSASDDAARIRRLLLREEPRAPVVAGNGLVASSKKKTFVPNLNVQRSKAKKEKMADRNGIVTNGTQINSSSNERGGKREESAKKINNDFKKPTYIQANGGLFSEGLGESTAKSRFSSGFRTGGKREASGGVASETLEKPVIKKSPVFKGDKDSLKKEKEEEAMTYDQLLNSDFISDQKVDLAFAPLTVPLLKKEESGQSKSTIVPKPIQSLLPGMMNGVTQLESAALLGWIQSSCNEDDDNKEFIVISFPGCLPVMGKDGVEPLTAVNPGKIGTFEVNHRGQGRIVLEGGKTLMLRSGVNTPFLQKAVCLSPDRGEVLDLGPIHQQLIAVPDFFGLLKDGSTSSSESNGLFAFSSPELSRTAVEVEGSLFGGYYKHHVANVLPDGYRILQILGYNVDGNICVLKKLPDSESLFYIARDCLLAKAECRIMDLQKRMAPDFEWADISGRRNPTLPFQHMRHGSQQSEPLLPLNDPQGRVTKSDSISGSTGNRAESTSLGGGTIMGIPPSEVSLPKKLKEIDPQQSANSLVKEHLPQLVMGFNRMVEALELIDTLLKKNEELEKKVDHLERK</sequence>
<feature type="compositionally biased region" description="Polar residues" evidence="6">
    <location>
        <begin position="127"/>
        <end position="140"/>
    </location>
</feature>
<keyword evidence="3" id="KW-0804">Transcription</keyword>
<feature type="region of interest" description="Disordered" evidence="6">
    <location>
        <begin position="519"/>
        <end position="575"/>
    </location>
</feature>
<protein>
    <submittedName>
        <fullName evidence="7">Uncharacterized protein</fullName>
    </submittedName>
</protein>
<dbReference type="GO" id="GO:0005666">
    <property type="term" value="C:RNA polymerase III complex"/>
    <property type="evidence" value="ECO:0007669"/>
    <property type="project" value="InterPro"/>
</dbReference>
<keyword evidence="4" id="KW-0539">Nucleus</keyword>
<feature type="region of interest" description="Disordered" evidence="6">
    <location>
        <begin position="112"/>
        <end position="147"/>
    </location>
</feature>
<proteinExistence type="predicted"/>
<dbReference type="Gene3D" id="1.20.58.2190">
    <property type="match status" value="1"/>
</dbReference>
<name>A0A7R8W6S8_9CRUS</name>
<feature type="non-terminal residue" evidence="7">
    <location>
        <position position="1"/>
    </location>
</feature>
<evidence type="ECO:0000256" key="3">
    <source>
        <dbReference type="ARBA" id="ARBA00023163"/>
    </source>
</evidence>
<dbReference type="PANTHER" id="PTHR13408:SF0">
    <property type="entry name" value="DNA-DIRECTED RNA POLYMERASE III SUBUNIT RPC4"/>
    <property type="match status" value="1"/>
</dbReference>
<evidence type="ECO:0000256" key="6">
    <source>
        <dbReference type="SAM" id="MobiDB-lite"/>
    </source>
</evidence>
<dbReference type="GO" id="GO:0042797">
    <property type="term" value="P:tRNA transcription by RNA polymerase III"/>
    <property type="evidence" value="ECO:0007669"/>
    <property type="project" value="TreeGrafter"/>
</dbReference>
<dbReference type="PANTHER" id="PTHR13408">
    <property type="entry name" value="DNA-DIRECTED RNA POLYMERASE III"/>
    <property type="match status" value="1"/>
</dbReference>
<evidence type="ECO:0000313" key="7">
    <source>
        <dbReference type="EMBL" id="CAD7226007.1"/>
    </source>
</evidence>
<keyword evidence="2" id="KW-0240">DNA-directed RNA polymerase</keyword>
<feature type="compositionally biased region" description="Polar residues" evidence="6">
    <location>
        <begin position="547"/>
        <end position="562"/>
    </location>
</feature>
<feature type="region of interest" description="Disordered" evidence="6">
    <location>
        <begin position="180"/>
        <end position="199"/>
    </location>
</feature>
<accession>A0A7R8W6S8</accession>
<dbReference type="AlphaFoldDB" id="A0A7R8W6S8"/>
<evidence type="ECO:0000256" key="5">
    <source>
        <dbReference type="SAM" id="Coils"/>
    </source>
</evidence>
<evidence type="ECO:0000256" key="2">
    <source>
        <dbReference type="ARBA" id="ARBA00022478"/>
    </source>
</evidence>
<dbReference type="EMBL" id="OB660720">
    <property type="protein sequence ID" value="CAD7226007.1"/>
    <property type="molecule type" value="Genomic_DNA"/>
</dbReference>
<dbReference type="Pfam" id="PF05132">
    <property type="entry name" value="RNA_pol_Rpc4"/>
    <property type="match status" value="1"/>
</dbReference>
<evidence type="ECO:0000256" key="1">
    <source>
        <dbReference type="ARBA" id="ARBA00004123"/>
    </source>
</evidence>
<evidence type="ECO:0000256" key="4">
    <source>
        <dbReference type="ARBA" id="ARBA00023242"/>
    </source>
</evidence>
<comment type="subcellular location">
    <subcellularLocation>
        <location evidence="1">Nucleus</location>
    </subcellularLocation>
</comment>
<keyword evidence="5" id="KW-0175">Coiled coil</keyword>
<reference evidence="7" key="1">
    <citation type="submission" date="2020-11" db="EMBL/GenBank/DDBJ databases">
        <authorList>
            <person name="Tran Van P."/>
        </authorList>
    </citation>
    <scope>NUCLEOTIDE SEQUENCE</scope>
</reference>
<organism evidence="7">
    <name type="scientific">Cyprideis torosa</name>
    <dbReference type="NCBI Taxonomy" id="163714"/>
    <lineage>
        <taxon>Eukaryota</taxon>
        <taxon>Metazoa</taxon>
        <taxon>Ecdysozoa</taxon>
        <taxon>Arthropoda</taxon>
        <taxon>Crustacea</taxon>
        <taxon>Oligostraca</taxon>
        <taxon>Ostracoda</taxon>
        <taxon>Podocopa</taxon>
        <taxon>Podocopida</taxon>
        <taxon>Cytherocopina</taxon>
        <taxon>Cytheroidea</taxon>
        <taxon>Cytherideidae</taxon>
        <taxon>Cyprideis</taxon>
    </lineage>
</organism>
<gene>
    <name evidence="7" type="ORF">CTOB1V02_LOCUS3933</name>
</gene>
<feature type="coiled-coil region" evidence="5">
    <location>
        <begin position="609"/>
        <end position="636"/>
    </location>
</feature>
<dbReference type="InterPro" id="IPR007811">
    <property type="entry name" value="RPC4"/>
</dbReference>